<dbReference type="Proteomes" id="UP001501600">
    <property type="component" value="Unassembled WGS sequence"/>
</dbReference>
<dbReference type="CDD" id="cd07560">
    <property type="entry name" value="Peptidase_S41_CPP"/>
    <property type="match status" value="1"/>
</dbReference>
<dbReference type="Pfam" id="PF22694">
    <property type="entry name" value="CtpB_N-like"/>
    <property type="match status" value="1"/>
</dbReference>
<dbReference type="SUPFAM" id="SSF52096">
    <property type="entry name" value="ClpP/crotonase"/>
    <property type="match status" value="1"/>
</dbReference>
<dbReference type="InterPro" id="IPR004447">
    <property type="entry name" value="Peptidase_S41A"/>
</dbReference>
<evidence type="ECO:0000256" key="4">
    <source>
        <dbReference type="ARBA" id="ARBA00022825"/>
    </source>
</evidence>
<dbReference type="EMBL" id="BAABLF010000004">
    <property type="protein sequence ID" value="GAA5187164.1"/>
    <property type="molecule type" value="Genomic_DNA"/>
</dbReference>
<comment type="similarity">
    <text evidence="1 5">Belongs to the peptidase S41A family.</text>
</comment>
<organism evidence="7 8">
    <name type="scientific">Ferrimonas gelatinilytica</name>
    <dbReference type="NCBI Taxonomy" id="1255257"/>
    <lineage>
        <taxon>Bacteria</taxon>
        <taxon>Pseudomonadati</taxon>
        <taxon>Pseudomonadota</taxon>
        <taxon>Gammaproteobacteria</taxon>
        <taxon>Alteromonadales</taxon>
        <taxon>Ferrimonadaceae</taxon>
        <taxon>Ferrimonas</taxon>
    </lineage>
</organism>
<keyword evidence="2 5" id="KW-0645">Protease</keyword>
<dbReference type="SUPFAM" id="SSF50156">
    <property type="entry name" value="PDZ domain-like"/>
    <property type="match status" value="1"/>
</dbReference>
<dbReference type="SMART" id="SM00245">
    <property type="entry name" value="TSPc"/>
    <property type="match status" value="1"/>
</dbReference>
<evidence type="ECO:0000313" key="8">
    <source>
        <dbReference type="Proteomes" id="UP001501600"/>
    </source>
</evidence>
<dbReference type="InterPro" id="IPR001478">
    <property type="entry name" value="PDZ"/>
</dbReference>
<dbReference type="Gene3D" id="3.30.750.44">
    <property type="match status" value="1"/>
</dbReference>
<evidence type="ECO:0000256" key="2">
    <source>
        <dbReference type="ARBA" id="ARBA00022670"/>
    </source>
</evidence>
<comment type="caution">
    <text evidence="7">The sequence shown here is derived from an EMBL/GenBank/DDBJ whole genome shotgun (WGS) entry which is preliminary data.</text>
</comment>
<sequence length="397" mass="42911">MRRTALLVGLLFAAWFSWAGQELHRDEAAPTPESAQQLVGAIAELIRDYYVDDVPEQALLDGALRGMLESLDPHSSYLSPTTLALLRDNNRGQYYGYGLEVAVDEGKIRVITPLGGSSAEAAGILPGDILLQVDDLVASADNLDPLIAYIKQSSLEDRRLLLTLARQDSDTPLQIRLSPTQIQIASSNSDTLPNNVGYLRISNFSQRTVYEVRDAALRLQRGPLAGLVVDLRNNPGGLLDAAVQVADMFLTQGTIVTTSGRFYDANSEYRASSFALFGDVPLVVLINQGSASAAEILAGALKDNERALLVGERSYGKGTVQSLIPLLGQGGAIKLTTARYATPAGREIDQIGIEPDFIIPLDDQQLEDIVSGIDELKSWKDDRQLLAAYDILAPAPH</sequence>
<dbReference type="NCBIfam" id="TIGR00225">
    <property type="entry name" value="prc"/>
    <property type="match status" value="1"/>
</dbReference>
<evidence type="ECO:0000259" key="6">
    <source>
        <dbReference type="PROSITE" id="PS50106"/>
    </source>
</evidence>
<evidence type="ECO:0000256" key="3">
    <source>
        <dbReference type="ARBA" id="ARBA00022801"/>
    </source>
</evidence>
<keyword evidence="4 5" id="KW-0720">Serine protease</keyword>
<dbReference type="PANTHER" id="PTHR32060">
    <property type="entry name" value="TAIL-SPECIFIC PROTEASE"/>
    <property type="match status" value="1"/>
</dbReference>
<name>A0ABP9RVT3_9GAMM</name>
<dbReference type="InterPro" id="IPR029045">
    <property type="entry name" value="ClpP/crotonase-like_dom_sf"/>
</dbReference>
<gene>
    <name evidence="7" type="ORF">GCM10025772_04300</name>
</gene>
<dbReference type="PROSITE" id="PS50106">
    <property type="entry name" value="PDZ"/>
    <property type="match status" value="1"/>
</dbReference>
<dbReference type="SMART" id="SM00228">
    <property type="entry name" value="PDZ"/>
    <property type="match status" value="1"/>
</dbReference>
<feature type="domain" description="PDZ" evidence="6">
    <location>
        <begin position="83"/>
        <end position="153"/>
    </location>
</feature>
<accession>A0ABP9RVT3</accession>
<dbReference type="InterPro" id="IPR005151">
    <property type="entry name" value="Tail-specific_protease"/>
</dbReference>
<keyword evidence="3 5" id="KW-0378">Hydrolase</keyword>
<proteinExistence type="inferred from homology"/>
<dbReference type="Gene3D" id="2.30.42.10">
    <property type="match status" value="1"/>
</dbReference>
<reference evidence="8" key="1">
    <citation type="journal article" date="2019" name="Int. J. Syst. Evol. Microbiol.">
        <title>The Global Catalogue of Microorganisms (GCM) 10K type strain sequencing project: providing services to taxonomists for standard genome sequencing and annotation.</title>
        <authorList>
            <consortium name="The Broad Institute Genomics Platform"/>
            <consortium name="The Broad Institute Genome Sequencing Center for Infectious Disease"/>
            <person name="Wu L."/>
            <person name="Ma J."/>
        </authorList>
    </citation>
    <scope>NUCLEOTIDE SEQUENCE [LARGE SCALE GENOMIC DNA]</scope>
    <source>
        <strain evidence="8">JCM 18720</strain>
    </source>
</reference>
<protein>
    <submittedName>
        <fullName evidence="7">S41 family peptidase</fullName>
    </submittedName>
</protein>
<dbReference type="RefSeq" id="WP_345315394.1">
    <property type="nucleotide sequence ID" value="NZ_BAABLF010000004.1"/>
</dbReference>
<dbReference type="Gene3D" id="3.90.226.10">
    <property type="entry name" value="2-enoyl-CoA Hydratase, Chain A, domain 1"/>
    <property type="match status" value="1"/>
</dbReference>
<dbReference type="InterPro" id="IPR055210">
    <property type="entry name" value="CtpA/B_N"/>
</dbReference>
<keyword evidence="8" id="KW-1185">Reference proteome</keyword>
<evidence type="ECO:0000256" key="1">
    <source>
        <dbReference type="ARBA" id="ARBA00009179"/>
    </source>
</evidence>
<evidence type="ECO:0000313" key="7">
    <source>
        <dbReference type="EMBL" id="GAA5187164.1"/>
    </source>
</evidence>
<dbReference type="PANTHER" id="PTHR32060:SF30">
    <property type="entry name" value="CARBOXY-TERMINAL PROCESSING PROTEASE CTPA"/>
    <property type="match status" value="1"/>
</dbReference>
<dbReference type="Pfam" id="PF03572">
    <property type="entry name" value="Peptidase_S41"/>
    <property type="match status" value="1"/>
</dbReference>
<dbReference type="InterPro" id="IPR036034">
    <property type="entry name" value="PDZ_sf"/>
</dbReference>
<evidence type="ECO:0000256" key="5">
    <source>
        <dbReference type="RuleBase" id="RU004404"/>
    </source>
</evidence>